<dbReference type="PaxDb" id="4565-Traes_7BL_32D057953.3"/>
<evidence type="ECO:0000313" key="2">
    <source>
        <dbReference type="Proteomes" id="UP000019116"/>
    </source>
</evidence>
<dbReference type="Gramene" id="TraesWEE_scaffold_020125_01G000100.1">
    <property type="protein sequence ID" value="TraesWEE_scaffold_020125_01G000100.1"/>
    <property type="gene ID" value="TraesWEE_scaffold_020125_01G000100"/>
</dbReference>
<dbReference type="Proteomes" id="UP000019116">
    <property type="component" value="Chromosome 7B"/>
</dbReference>
<organism evidence="1">
    <name type="scientific">Triticum aestivum</name>
    <name type="common">Wheat</name>
    <dbReference type="NCBI Taxonomy" id="4565"/>
    <lineage>
        <taxon>Eukaryota</taxon>
        <taxon>Viridiplantae</taxon>
        <taxon>Streptophyta</taxon>
        <taxon>Embryophyta</taxon>
        <taxon>Tracheophyta</taxon>
        <taxon>Spermatophyta</taxon>
        <taxon>Magnoliopsida</taxon>
        <taxon>Liliopsida</taxon>
        <taxon>Poales</taxon>
        <taxon>Poaceae</taxon>
        <taxon>BOP clade</taxon>
        <taxon>Pooideae</taxon>
        <taxon>Triticodae</taxon>
        <taxon>Triticeae</taxon>
        <taxon>Triticinae</taxon>
        <taxon>Triticum</taxon>
    </lineage>
</organism>
<reference evidence="1" key="1">
    <citation type="submission" date="2018-08" db="EMBL/GenBank/DDBJ databases">
        <authorList>
            <person name="Rossello M."/>
        </authorList>
    </citation>
    <scope>NUCLEOTIDE SEQUENCE [LARGE SCALE GENOMIC DNA]</scope>
    <source>
        <strain evidence="1">cv. Chinese Spring</strain>
    </source>
</reference>
<dbReference type="Gramene" id="TraesROB_scaffold_002404_01G000100.1">
    <property type="protein sequence ID" value="TraesROB_scaffold_002404_01G000100.1"/>
    <property type="gene ID" value="TraesROB_scaffold_002404_01G000100"/>
</dbReference>
<protein>
    <submittedName>
        <fullName evidence="1">Uncharacterized protein</fullName>
    </submittedName>
</protein>
<dbReference type="Gramene" id="TraesCS7B03G0543800.1">
    <property type="protein sequence ID" value="TraesCS7B03G0543800.1.CDS1"/>
    <property type="gene ID" value="TraesCS7B03G0543800"/>
</dbReference>
<reference evidence="1" key="2">
    <citation type="submission" date="2018-10" db="UniProtKB">
        <authorList>
            <consortium name="EnsemblPlants"/>
        </authorList>
    </citation>
    <scope>IDENTIFICATION</scope>
</reference>
<keyword evidence="2" id="KW-1185">Reference proteome</keyword>
<dbReference type="Gramene" id="TraesCAD_scaffold_002556_01G000100.1">
    <property type="protein sequence ID" value="TraesCAD_scaffold_002556_01G000100.1"/>
    <property type="gene ID" value="TraesCAD_scaffold_002556_01G000100"/>
</dbReference>
<dbReference type="Gramene" id="TraesMAC7B03G04134580.1">
    <property type="protein sequence ID" value="TraesMAC7B03G04134580.1.CDS1"/>
    <property type="gene ID" value="TraesMAC7B03G04134580"/>
</dbReference>
<proteinExistence type="predicted"/>
<dbReference type="Gramene" id="TraesJUL7B03G04176190.1">
    <property type="protein sequence ID" value="TraesJUL7B03G04176190.1.CDS1"/>
    <property type="gene ID" value="TraesJUL7B03G04176190"/>
</dbReference>
<evidence type="ECO:0000313" key="1">
    <source>
        <dbReference type="EnsemblPlants" id="TraesCS7B02G189700.1.cds1"/>
    </source>
</evidence>
<dbReference type="EnsemblPlants" id="TraesCS7B02G189700.1">
    <property type="protein sequence ID" value="TraesCS7B02G189700.1.cds1"/>
    <property type="gene ID" value="TraesCS7B02G189700"/>
</dbReference>
<accession>A0A3B6SH53</accession>
<dbReference type="Gramene" id="TraesCLE_scaffold_001423_01G000100.1">
    <property type="protein sequence ID" value="TraesCLE_scaffold_001423_01G000100.1"/>
    <property type="gene ID" value="TraesCLE_scaffold_001423_01G000100"/>
</dbReference>
<dbReference type="Gramene" id="TraesRN7B0100542600.1">
    <property type="protein sequence ID" value="TraesRN7B0100542600.1"/>
    <property type="gene ID" value="TraesRN7B0100542600"/>
</dbReference>
<sequence length="106" mass="10537">MGCVRSALARSGGCVCVMRSKRRRQVGAVARPACVAAVHALLKLGADVEAGAATGDVGCVLLKLGGDGEVPDPTPLRSGANMVVLDGQADVPAPGSEGCFVPPARA</sequence>
<dbReference type="Gramene" id="TraesJAG7B03G04122600.1">
    <property type="protein sequence ID" value="TraesJAG7B03G04122600.1.CDS1"/>
    <property type="gene ID" value="TraesJAG7B03G04122600"/>
</dbReference>
<dbReference type="AlphaFoldDB" id="A0A3B6SH53"/>
<dbReference type="Gramene" id="TraesCS7B02G189700.1">
    <property type="protein sequence ID" value="TraesCS7B02G189700.1.cds1"/>
    <property type="gene ID" value="TraesCS7B02G189700"/>
</dbReference>
<name>A0A3B6SH53_WHEAT</name>